<evidence type="ECO:0000259" key="2">
    <source>
        <dbReference type="Pfam" id="PF03781"/>
    </source>
</evidence>
<name>A0ABV0CXB2_9SPHN</name>
<organism evidence="3 4">
    <name type="scientific">Aurantiacibacter flavus</name>
    <dbReference type="NCBI Taxonomy" id="3145232"/>
    <lineage>
        <taxon>Bacteria</taxon>
        <taxon>Pseudomonadati</taxon>
        <taxon>Pseudomonadota</taxon>
        <taxon>Alphaproteobacteria</taxon>
        <taxon>Sphingomonadales</taxon>
        <taxon>Erythrobacteraceae</taxon>
        <taxon>Aurantiacibacter</taxon>
    </lineage>
</organism>
<dbReference type="Gene3D" id="3.90.1580.10">
    <property type="entry name" value="paralog of FGE (formylglycine-generating enzyme)"/>
    <property type="match status" value="1"/>
</dbReference>
<dbReference type="PANTHER" id="PTHR23150:SF19">
    <property type="entry name" value="FORMYLGLYCINE-GENERATING ENZYME"/>
    <property type="match status" value="1"/>
</dbReference>
<evidence type="ECO:0000256" key="1">
    <source>
        <dbReference type="SAM" id="MobiDB-lite"/>
    </source>
</evidence>
<dbReference type="PANTHER" id="PTHR23150">
    <property type="entry name" value="SULFATASE MODIFYING FACTOR 1, 2"/>
    <property type="match status" value="1"/>
</dbReference>
<dbReference type="InterPro" id="IPR051043">
    <property type="entry name" value="Sulfatase_Mod_Factor_Kinase"/>
</dbReference>
<accession>A0ABV0CXB2</accession>
<dbReference type="InterPro" id="IPR016187">
    <property type="entry name" value="CTDL_fold"/>
</dbReference>
<comment type="caution">
    <text evidence="3">The sequence shown here is derived from an EMBL/GenBank/DDBJ whole genome shotgun (WGS) entry which is preliminary data.</text>
</comment>
<proteinExistence type="predicted"/>
<protein>
    <submittedName>
        <fullName evidence="3">SUMF1/EgtB/PvdO family nonheme iron enzyme</fullName>
    </submittedName>
</protein>
<dbReference type="Proteomes" id="UP001484535">
    <property type="component" value="Unassembled WGS sequence"/>
</dbReference>
<feature type="region of interest" description="Disordered" evidence="1">
    <location>
        <begin position="148"/>
        <end position="179"/>
    </location>
</feature>
<sequence>MGSNDHFPEESPAREVHGDGFVIDQIPVTNEAFARFVEATGHVTSTETAPDAADYPEADPNLLKPGSSLFVRPAHLVSTANPFFRWQFAFETSWRQPWGPGSSWQDIPDHPVTHIAYQDAQAYAQRAGKRLPTEAEWEYAARGGLDRQPYARAGNSSAASQLLPPLSSRRPLSANGGQHDLPYWLSMRGRSQALSRSLPQ</sequence>
<dbReference type="InterPro" id="IPR042095">
    <property type="entry name" value="SUMF_sf"/>
</dbReference>
<dbReference type="EMBL" id="JBDLBR010000003">
    <property type="protein sequence ID" value="MEN7537488.1"/>
    <property type="molecule type" value="Genomic_DNA"/>
</dbReference>
<dbReference type="Pfam" id="PF03781">
    <property type="entry name" value="FGE-sulfatase"/>
    <property type="match status" value="1"/>
</dbReference>
<reference evidence="3 4" key="1">
    <citation type="submission" date="2024-05" db="EMBL/GenBank/DDBJ databases">
        <authorList>
            <person name="Park S."/>
        </authorList>
    </citation>
    <scope>NUCLEOTIDE SEQUENCE [LARGE SCALE GENOMIC DNA]</scope>
    <source>
        <strain evidence="3 4">DGU5</strain>
    </source>
</reference>
<dbReference type="RefSeq" id="WP_346784942.1">
    <property type="nucleotide sequence ID" value="NZ_JBDLBR010000003.1"/>
</dbReference>
<gene>
    <name evidence="3" type="ORF">ABDJ38_09920</name>
</gene>
<keyword evidence="4" id="KW-1185">Reference proteome</keyword>
<dbReference type="InterPro" id="IPR005532">
    <property type="entry name" value="SUMF_dom"/>
</dbReference>
<feature type="domain" description="Sulfatase-modifying factor enzyme-like" evidence="2">
    <location>
        <begin position="1"/>
        <end position="158"/>
    </location>
</feature>
<dbReference type="SUPFAM" id="SSF56436">
    <property type="entry name" value="C-type lectin-like"/>
    <property type="match status" value="1"/>
</dbReference>
<evidence type="ECO:0000313" key="4">
    <source>
        <dbReference type="Proteomes" id="UP001484535"/>
    </source>
</evidence>
<feature type="compositionally biased region" description="Low complexity" evidence="1">
    <location>
        <begin position="156"/>
        <end position="174"/>
    </location>
</feature>
<evidence type="ECO:0000313" key="3">
    <source>
        <dbReference type="EMBL" id="MEN7537488.1"/>
    </source>
</evidence>